<dbReference type="EMBL" id="LSMT01000176">
    <property type="protein sequence ID" value="PFX24429.1"/>
    <property type="molecule type" value="Genomic_DNA"/>
</dbReference>
<evidence type="ECO:0000256" key="1">
    <source>
        <dbReference type="ARBA" id="ARBA00006538"/>
    </source>
</evidence>
<dbReference type="GO" id="GO:0047617">
    <property type="term" value="F:fatty acyl-CoA hydrolase activity"/>
    <property type="evidence" value="ECO:0007669"/>
    <property type="project" value="TreeGrafter"/>
</dbReference>
<keyword evidence="5" id="KW-0012">Acyltransferase</keyword>
<dbReference type="InterPro" id="IPR029058">
    <property type="entry name" value="AB_hydrolase_fold"/>
</dbReference>
<dbReference type="GO" id="GO:0006631">
    <property type="term" value="P:fatty acid metabolic process"/>
    <property type="evidence" value="ECO:0007669"/>
    <property type="project" value="TreeGrafter"/>
</dbReference>
<evidence type="ECO:0000313" key="6">
    <source>
        <dbReference type="Proteomes" id="UP000225706"/>
    </source>
</evidence>
<organism evidence="5 6">
    <name type="scientific">Stylophora pistillata</name>
    <name type="common">Smooth cauliflower coral</name>
    <dbReference type="NCBI Taxonomy" id="50429"/>
    <lineage>
        <taxon>Eukaryota</taxon>
        <taxon>Metazoa</taxon>
        <taxon>Cnidaria</taxon>
        <taxon>Anthozoa</taxon>
        <taxon>Hexacorallia</taxon>
        <taxon>Scleractinia</taxon>
        <taxon>Astrocoeniina</taxon>
        <taxon>Pocilloporidae</taxon>
        <taxon>Stylophora</taxon>
    </lineage>
</organism>
<sequence>MLTLWPKFSLIDQITKVKVFRLKSLQKITLGARVVGDRGQVFQSHAHFIADKHGQVDVCRDPSVGGSYRGVSAMGLLWSMIPAPGQRKGIRLIKSDVTKPYNFALNCFDGHISPQESSSSKPLSSKTFEKGYMVNGVKRIPVKEGRIRGTLFLPPGDGPFPGVIDLFGGERGLVEYKASLLASHGFATLALAYIGYEDQPLSPSSINLDYFEDAANWLVSHPEVLSHGIGMHSICYGSWIALLMASYQIAAIKAIVAISPLVIAYRHPFQFKGRVSDVIPPNDSRVQSSEKGSIWRFAFSTDLDYMNPTVSKYSAITPVENINCPVMLVSGTDDLNIPAEFAANFIFDRLKENGKEHLCINLLYPQAGHIIEPPYSPLCDSSFNRSSKEFGGDSYAAWGGETGAHAWAQEDSWQKILHFLRKHLQQKTESGDEED</sequence>
<gene>
    <name evidence="5" type="primary">Baat</name>
    <name evidence="5" type="ORF">AWC38_SpisGene10959</name>
</gene>
<dbReference type="InterPro" id="IPR014940">
    <property type="entry name" value="BAAT_C"/>
</dbReference>
<feature type="domain" description="BAAT/Acyl-CoA thioester hydrolase C-terminal" evidence="4">
    <location>
        <begin position="206"/>
        <end position="425"/>
    </location>
</feature>
<dbReference type="STRING" id="50429.A0A2B4S5V6"/>
<dbReference type="InterPro" id="IPR016662">
    <property type="entry name" value="Acyl-CoA_thioEstase_long-chain"/>
</dbReference>
<comment type="similarity">
    <text evidence="1">Belongs to the C/M/P thioester hydrolase family.</text>
</comment>
<dbReference type="Gene3D" id="3.40.50.1820">
    <property type="entry name" value="alpha/beta hydrolase"/>
    <property type="match status" value="1"/>
</dbReference>
<evidence type="ECO:0000259" key="3">
    <source>
        <dbReference type="Pfam" id="PF04775"/>
    </source>
</evidence>
<dbReference type="InterPro" id="IPR006862">
    <property type="entry name" value="Thio_Ohase/aa_AcTrfase"/>
</dbReference>
<comment type="caution">
    <text evidence="5">The sequence shown here is derived from an EMBL/GenBank/DDBJ whole genome shotgun (WGS) entry which is preliminary data.</text>
</comment>
<dbReference type="PIRSF" id="PIRSF016521">
    <property type="entry name" value="Acyl-CoA_hydro"/>
    <property type="match status" value="1"/>
</dbReference>
<keyword evidence="6" id="KW-1185">Reference proteome</keyword>
<feature type="domain" description="Acyl-CoA thioester hydrolase/bile acid-CoA amino acid N-acetyltransferase" evidence="3">
    <location>
        <begin position="13"/>
        <end position="144"/>
    </location>
</feature>
<dbReference type="OrthoDB" id="6347013at2759"/>
<dbReference type="Pfam" id="PF04775">
    <property type="entry name" value="Bile_Hydr_Trans"/>
    <property type="match status" value="1"/>
</dbReference>
<dbReference type="FunFam" id="3.40.50.1820:FF:000024">
    <property type="entry name" value="acyl-coenzyme A thioesterase 4"/>
    <property type="match status" value="1"/>
</dbReference>
<feature type="active site" description="Charge relay system" evidence="2">
    <location>
        <position position="235"/>
    </location>
</feature>
<dbReference type="Pfam" id="PF08840">
    <property type="entry name" value="BAAT_C"/>
    <property type="match status" value="1"/>
</dbReference>
<proteinExistence type="inferred from homology"/>
<dbReference type="InterPro" id="IPR042490">
    <property type="entry name" value="Thio_Ohase/BAAT_N"/>
</dbReference>
<evidence type="ECO:0000313" key="5">
    <source>
        <dbReference type="EMBL" id="PFX24429.1"/>
    </source>
</evidence>
<dbReference type="PANTHER" id="PTHR10824:SF4">
    <property type="entry name" value="ACYL-COENZYME A THIOESTERASE 1-LIKE"/>
    <property type="match status" value="1"/>
</dbReference>
<evidence type="ECO:0000256" key="2">
    <source>
        <dbReference type="PIRSR" id="PIRSR016521-1"/>
    </source>
</evidence>
<name>A0A2B4S5V6_STYPI</name>
<dbReference type="Gene3D" id="2.60.40.2240">
    <property type="entry name" value="Acyl-CoA thioester hydrolase/BAAT N-terminal domain"/>
    <property type="match status" value="1"/>
</dbReference>
<dbReference type="PANTHER" id="PTHR10824">
    <property type="entry name" value="ACYL-COENZYME A THIOESTERASE-RELATED"/>
    <property type="match status" value="1"/>
</dbReference>
<reference evidence="6" key="1">
    <citation type="journal article" date="2017" name="bioRxiv">
        <title>Comparative analysis of the genomes of Stylophora pistillata and Acropora digitifera provides evidence for extensive differences between species of corals.</title>
        <authorList>
            <person name="Voolstra C.R."/>
            <person name="Li Y."/>
            <person name="Liew Y.J."/>
            <person name="Baumgarten S."/>
            <person name="Zoccola D."/>
            <person name="Flot J.-F."/>
            <person name="Tambutte S."/>
            <person name="Allemand D."/>
            <person name="Aranda M."/>
        </authorList>
    </citation>
    <scope>NUCLEOTIDE SEQUENCE [LARGE SCALE GENOMIC DNA]</scope>
</reference>
<dbReference type="GO" id="GO:0006637">
    <property type="term" value="P:acyl-CoA metabolic process"/>
    <property type="evidence" value="ECO:0007669"/>
    <property type="project" value="InterPro"/>
</dbReference>
<dbReference type="AlphaFoldDB" id="A0A2B4S5V6"/>
<feature type="active site" description="Charge relay system" evidence="2">
    <location>
        <position position="369"/>
    </location>
</feature>
<dbReference type="Proteomes" id="UP000225706">
    <property type="component" value="Unassembled WGS sequence"/>
</dbReference>
<dbReference type="SUPFAM" id="SSF53474">
    <property type="entry name" value="alpha/beta-Hydrolases"/>
    <property type="match status" value="1"/>
</dbReference>
<feature type="active site" description="Charge relay system" evidence="2">
    <location>
        <position position="334"/>
    </location>
</feature>
<protein>
    <submittedName>
        <fullName evidence="5">Bile acid-CoA:amino acid N-acyltransferase</fullName>
    </submittedName>
</protein>
<keyword evidence="5" id="KW-0808">Transferase</keyword>
<dbReference type="GO" id="GO:0016746">
    <property type="term" value="F:acyltransferase activity"/>
    <property type="evidence" value="ECO:0007669"/>
    <property type="project" value="UniProtKB-KW"/>
</dbReference>
<accession>A0A2B4S5V6</accession>
<evidence type="ECO:0000259" key="4">
    <source>
        <dbReference type="Pfam" id="PF08840"/>
    </source>
</evidence>